<evidence type="ECO:0000256" key="2">
    <source>
        <dbReference type="ARBA" id="ARBA00006143"/>
    </source>
</evidence>
<feature type="transmembrane region" description="Helical" evidence="6">
    <location>
        <begin position="6"/>
        <end position="33"/>
    </location>
</feature>
<comment type="subcellular location">
    <subcellularLocation>
        <location evidence="1">Membrane</location>
        <topology evidence="1">Multi-pass membrane protein</topology>
    </subcellularLocation>
</comment>
<dbReference type="PANTHER" id="PTHR31272:SF4">
    <property type="entry name" value="CYTOCHROME C-TYPE BIOGENESIS PROTEIN HI_1454-RELATED"/>
    <property type="match status" value="1"/>
</dbReference>
<feature type="transmembrane region" description="Helical" evidence="6">
    <location>
        <begin position="192"/>
        <end position="214"/>
    </location>
</feature>
<sequence>MTEIGYAAALFGGIATVLSPCAAMLLPAFFAYAFTSATTMIGRTLIFFCGLLTTLVPIGALAGGLGALLVAERTALVTIAAVVVIVLGVLQALAIPLPGLARRSRGADAASPIAVFTLGLAYGVAGVCSGPILGSVLTVAALGGDPFYGAMLLVVYAAGMVAPVLVLALLWTRLDLGSRSWLRPRPVQVGPVSTTVGNLVSGGLFVAVGLLLLLTEGTAAVQGVLGVPAQQRVEQWMLTVGRAVPDLAIVAVILVVAGVSAAVALRRRSGASSPTPR</sequence>
<evidence type="ECO:0000313" key="8">
    <source>
        <dbReference type="EMBL" id="GMA41296.1"/>
    </source>
</evidence>
<feature type="transmembrane region" description="Helical" evidence="6">
    <location>
        <begin position="45"/>
        <end position="69"/>
    </location>
</feature>
<accession>A0ABQ6IW56</accession>
<feature type="transmembrane region" description="Helical" evidence="6">
    <location>
        <begin position="75"/>
        <end position="101"/>
    </location>
</feature>
<feature type="domain" description="Cytochrome C biogenesis protein transmembrane" evidence="7">
    <location>
        <begin position="9"/>
        <end position="173"/>
    </location>
</feature>
<feature type="transmembrane region" description="Helical" evidence="6">
    <location>
        <begin position="247"/>
        <end position="265"/>
    </location>
</feature>
<keyword evidence="4 6" id="KW-1133">Transmembrane helix</keyword>
<dbReference type="InterPro" id="IPR051790">
    <property type="entry name" value="Cytochrome_c-biogenesis_DsbD"/>
</dbReference>
<evidence type="ECO:0000256" key="5">
    <source>
        <dbReference type="ARBA" id="ARBA00023136"/>
    </source>
</evidence>
<feature type="transmembrane region" description="Helical" evidence="6">
    <location>
        <begin position="113"/>
        <end position="141"/>
    </location>
</feature>
<dbReference type="RefSeq" id="WP_284304852.1">
    <property type="nucleotide sequence ID" value="NZ_BSUO01000001.1"/>
</dbReference>
<feature type="transmembrane region" description="Helical" evidence="6">
    <location>
        <begin position="147"/>
        <end position="171"/>
    </location>
</feature>
<proteinExistence type="inferred from homology"/>
<dbReference type="InterPro" id="IPR003834">
    <property type="entry name" value="Cyt_c_assmbl_TM_dom"/>
</dbReference>
<dbReference type="Proteomes" id="UP001157126">
    <property type="component" value="Unassembled WGS sequence"/>
</dbReference>
<evidence type="ECO:0000256" key="4">
    <source>
        <dbReference type="ARBA" id="ARBA00022989"/>
    </source>
</evidence>
<evidence type="ECO:0000256" key="3">
    <source>
        <dbReference type="ARBA" id="ARBA00022692"/>
    </source>
</evidence>
<comment type="similarity">
    <text evidence="2">Belongs to the DsbD family.</text>
</comment>
<evidence type="ECO:0000256" key="1">
    <source>
        <dbReference type="ARBA" id="ARBA00004141"/>
    </source>
</evidence>
<dbReference type="PANTHER" id="PTHR31272">
    <property type="entry name" value="CYTOCHROME C-TYPE BIOGENESIS PROTEIN HI_1454-RELATED"/>
    <property type="match status" value="1"/>
</dbReference>
<dbReference type="EMBL" id="BSUO01000001">
    <property type="protein sequence ID" value="GMA41296.1"/>
    <property type="molecule type" value="Genomic_DNA"/>
</dbReference>
<reference evidence="9" key="1">
    <citation type="journal article" date="2019" name="Int. J. Syst. Evol. Microbiol.">
        <title>The Global Catalogue of Microorganisms (GCM) 10K type strain sequencing project: providing services to taxonomists for standard genome sequencing and annotation.</title>
        <authorList>
            <consortium name="The Broad Institute Genomics Platform"/>
            <consortium name="The Broad Institute Genome Sequencing Center for Infectious Disease"/>
            <person name="Wu L."/>
            <person name="Ma J."/>
        </authorList>
    </citation>
    <scope>NUCLEOTIDE SEQUENCE [LARGE SCALE GENOMIC DNA]</scope>
    <source>
        <strain evidence="9">NBRC 113072</strain>
    </source>
</reference>
<keyword evidence="5 6" id="KW-0472">Membrane</keyword>
<protein>
    <submittedName>
        <fullName evidence="8">Cytochrome C biogenesis protein CcdA</fullName>
    </submittedName>
</protein>
<dbReference type="Pfam" id="PF02683">
    <property type="entry name" value="DsbD_TM"/>
    <property type="match status" value="1"/>
</dbReference>
<evidence type="ECO:0000256" key="6">
    <source>
        <dbReference type="SAM" id="Phobius"/>
    </source>
</evidence>
<keyword evidence="3 6" id="KW-0812">Transmembrane</keyword>
<keyword evidence="9" id="KW-1185">Reference proteome</keyword>
<organism evidence="8 9">
    <name type="scientific">Mobilicoccus caccae</name>
    <dbReference type="NCBI Taxonomy" id="1859295"/>
    <lineage>
        <taxon>Bacteria</taxon>
        <taxon>Bacillati</taxon>
        <taxon>Actinomycetota</taxon>
        <taxon>Actinomycetes</taxon>
        <taxon>Micrococcales</taxon>
        <taxon>Dermatophilaceae</taxon>
        <taxon>Mobilicoccus</taxon>
    </lineage>
</organism>
<evidence type="ECO:0000313" key="9">
    <source>
        <dbReference type="Proteomes" id="UP001157126"/>
    </source>
</evidence>
<gene>
    <name evidence="8" type="ORF">GCM10025883_33410</name>
</gene>
<name>A0ABQ6IW56_9MICO</name>
<evidence type="ECO:0000259" key="7">
    <source>
        <dbReference type="Pfam" id="PF02683"/>
    </source>
</evidence>
<comment type="caution">
    <text evidence="8">The sequence shown here is derived from an EMBL/GenBank/DDBJ whole genome shotgun (WGS) entry which is preliminary data.</text>
</comment>